<dbReference type="Proteomes" id="UP000295550">
    <property type="component" value="Unassembled WGS sequence"/>
</dbReference>
<reference evidence="2 3" key="1">
    <citation type="journal article" date="2019" name="Int. J. Syst. Evol. Microbiol.">
        <title>Photorhabdus khanii subsp. guanajuatensis subsp. nov., isolated from Heterorhabditis atacamensis, and Photorhabdus luminescens subsp. mexicana subsp. nov., isolated from Heterorhabditis mexicana entomopathogenic nematodes.</title>
        <authorList>
            <person name="Machado R.A.R."/>
            <person name="Bruno P."/>
            <person name="Arce C.C.M."/>
            <person name="Liechti N."/>
            <person name="Kohler A."/>
            <person name="Bernal J."/>
            <person name="Bruggmann R."/>
            <person name="Turlings T.C.J."/>
        </authorList>
    </citation>
    <scope>NUCLEOTIDE SEQUENCE [LARGE SCALE GENOMIC DNA]</scope>
    <source>
        <strain evidence="2 3">MEX47-22</strain>
    </source>
</reference>
<dbReference type="EMBL" id="PUJX01000049">
    <property type="protein sequence ID" value="TDB43198.1"/>
    <property type="molecule type" value="Genomic_DNA"/>
</dbReference>
<name>A0A4R4IR75_PHOLU</name>
<evidence type="ECO:0000313" key="2">
    <source>
        <dbReference type="EMBL" id="TDB43198.1"/>
    </source>
</evidence>
<proteinExistence type="predicted"/>
<feature type="domain" description="Phage head morphogenesis" evidence="1">
    <location>
        <begin position="158"/>
        <end position="280"/>
    </location>
</feature>
<comment type="caution">
    <text evidence="2">The sequence shown here is derived from an EMBL/GenBank/DDBJ whole genome shotgun (WGS) entry which is preliminary data.</text>
</comment>
<evidence type="ECO:0000259" key="1">
    <source>
        <dbReference type="Pfam" id="PF04233"/>
    </source>
</evidence>
<accession>A0A4R4IR75</accession>
<gene>
    <name evidence="2" type="ORF">C5468_24155</name>
</gene>
<organism evidence="2 3">
    <name type="scientific">Photorhabdus luminescens subsp. mexicana</name>
    <dbReference type="NCBI Taxonomy" id="2100167"/>
    <lineage>
        <taxon>Bacteria</taxon>
        <taxon>Pseudomonadati</taxon>
        <taxon>Pseudomonadota</taxon>
        <taxon>Gammaproteobacteria</taxon>
        <taxon>Enterobacterales</taxon>
        <taxon>Morganellaceae</taxon>
        <taxon>Photorhabdus</taxon>
    </lineage>
</organism>
<dbReference type="RefSeq" id="WP_132348695.1">
    <property type="nucleotide sequence ID" value="NZ_CAWOLF010000049.1"/>
</dbReference>
<dbReference type="InterPro" id="IPR006528">
    <property type="entry name" value="Phage_head_morphogenesis_dom"/>
</dbReference>
<dbReference type="AlphaFoldDB" id="A0A4R4IR75"/>
<protein>
    <recommendedName>
        <fullName evidence="1">Phage head morphogenesis domain-containing protein</fullName>
    </recommendedName>
</protein>
<dbReference type="Pfam" id="PF04233">
    <property type="entry name" value="Phage_Mu_F"/>
    <property type="match status" value="1"/>
</dbReference>
<evidence type="ECO:0000313" key="3">
    <source>
        <dbReference type="Proteomes" id="UP000295550"/>
    </source>
</evidence>
<sequence length="287" mass="32536">MDNGISLKQMLENKQGRLKARNRRMRPPTPSKRTEVWYRDRLIEFIRMMQGVVIDDLQKPILNDAPNTPSLSISSRLSRAIQKLANMSILDMAKRLSFGMVKRANDQNKSQTQSTYKSVFGVDLTGMLGDEVVKKQLDNAVKENVDLIKSIQTDFINDIGSKVFTNLFDGGRHENLVSLIRERGQVTESRAKLIARDQTAKLNSALTEQRQKALGIDLYDWGGAGDERERDSHFVLNNMTCKYSDPTVYSNDGGKTWKKRKSIGAFEGKPGDDYQCRCVALPKISWD</sequence>